<dbReference type="Pfam" id="PF01613">
    <property type="entry name" value="Flavin_Reduct"/>
    <property type="match status" value="1"/>
</dbReference>
<dbReference type="PANTHER" id="PTHR30466">
    <property type="entry name" value="FLAVIN REDUCTASE"/>
    <property type="match status" value="1"/>
</dbReference>
<reference evidence="4" key="1">
    <citation type="submission" date="2022-06" db="EMBL/GenBank/DDBJ databases">
        <title>Isolation and Genomics of Futiania mangrovii gen. nov., sp. nov., a Rare and Metabolically-versatile member in the Class Alphaproteobacteria.</title>
        <authorList>
            <person name="Liu L."/>
            <person name="Huang W.-C."/>
            <person name="Pan J."/>
            <person name="Li J."/>
            <person name="Huang Y."/>
            <person name="Du H."/>
            <person name="Liu Y."/>
            <person name="Li M."/>
        </authorList>
    </citation>
    <scope>NUCLEOTIDE SEQUENCE</scope>
    <source>
        <strain evidence="4">FT118</strain>
    </source>
</reference>
<feature type="domain" description="Flavin reductase like" evidence="3">
    <location>
        <begin position="12"/>
        <end position="156"/>
    </location>
</feature>
<comment type="similarity">
    <text evidence="1">Belongs to the non-flavoprotein flavin reductase family.</text>
</comment>
<evidence type="ECO:0000256" key="1">
    <source>
        <dbReference type="ARBA" id="ARBA00008898"/>
    </source>
</evidence>
<comment type="caution">
    <text evidence="4">The sequence shown here is derived from an EMBL/GenBank/DDBJ whole genome shotgun (WGS) entry which is preliminary data.</text>
</comment>
<dbReference type="GO" id="GO:0042602">
    <property type="term" value="F:riboflavin reductase (NADPH) activity"/>
    <property type="evidence" value="ECO:0007669"/>
    <property type="project" value="TreeGrafter"/>
</dbReference>
<dbReference type="InterPro" id="IPR012349">
    <property type="entry name" value="Split_barrel_FMN-bd"/>
</dbReference>
<evidence type="ECO:0000313" key="4">
    <source>
        <dbReference type="EMBL" id="MCP1336095.1"/>
    </source>
</evidence>
<protein>
    <submittedName>
        <fullName evidence="4">Flavin reductase family protein</fullName>
    </submittedName>
</protein>
<keyword evidence="5" id="KW-1185">Reference proteome</keyword>
<dbReference type="PANTHER" id="PTHR30466:SF11">
    <property type="entry name" value="FLAVIN-DEPENDENT MONOOXYGENASE, REDUCTASE SUBUNIT HSAB"/>
    <property type="match status" value="1"/>
</dbReference>
<evidence type="ECO:0000256" key="2">
    <source>
        <dbReference type="ARBA" id="ARBA00023002"/>
    </source>
</evidence>
<dbReference type="EMBL" id="JAMZFT010000001">
    <property type="protein sequence ID" value="MCP1336095.1"/>
    <property type="molecule type" value="Genomic_DNA"/>
</dbReference>
<dbReference type="Gene3D" id="2.30.110.10">
    <property type="entry name" value="Electron Transport, Fmn-binding Protein, Chain A"/>
    <property type="match status" value="1"/>
</dbReference>
<proteinExistence type="inferred from homology"/>
<dbReference type="SUPFAM" id="SSF50475">
    <property type="entry name" value="FMN-binding split barrel"/>
    <property type="match status" value="1"/>
</dbReference>
<dbReference type="RefSeq" id="WP_269332011.1">
    <property type="nucleotide sequence ID" value="NZ_JAMZFT010000001.1"/>
</dbReference>
<organism evidence="4 5">
    <name type="scientific">Futiania mangrovi</name>
    <dbReference type="NCBI Taxonomy" id="2959716"/>
    <lineage>
        <taxon>Bacteria</taxon>
        <taxon>Pseudomonadati</taxon>
        <taxon>Pseudomonadota</taxon>
        <taxon>Alphaproteobacteria</taxon>
        <taxon>Futianiales</taxon>
        <taxon>Futianiaceae</taxon>
        <taxon>Futiania</taxon>
    </lineage>
</organism>
<name>A0A9J6PHP5_9PROT</name>
<dbReference type="InterPro" id="IPR050268">
    <property type="entry name" value="NADH-dep_flavin_reductase"/>
</dbReference>
<dbReference type="GO" id="GO:0010181">
    <property type="term" value="F:FMN binding"/>
    <property type="evidence" value="ECO:0007669"/>
    <property type="project" value="InterPro"/>
</dbReference>
<accession>A0A9J6PHP5</accession>
<evidence type="ECO:0000313" key="5">
    <source>
        <dbReference type="Proteomes" id="UP001055804"/>
    </source>
</evidence>
<gene>
    <name evidence="4" type="ORF">NJQ99_06740</name>
</gene>
<dbReference type="InterPro" id="IPR002563">
    <property type="entry name" value="Flavin_Rdtase-like_dom"/>
</dbReference>
<evidence type="ECO:0000259" key="3">
    <source>
        <dbReference type="SMART" id="SM00903"/>
    </source>
</evidence>
<keyword evidence="2" id="KW-0560">Oxidoreductase</keyword>
<dbReference type="SMART" id="SM00903">
    <property type="entry name" value="Flavin_Reduct"/>
    <property type="match status" value="1"/>
</dbReference>
<sequence>MTFDAMDFRRALGCFATGVTVITARSAGGTPVGITANSFSSVSLEPPLVLWCLDKGSERFARFDAADHFAVNVLGAHQQDLSSAFASYEHDAFPETPVETWETGAPILTDTLASLDCRIETRVDAGDHVVYIGRVLRLETRGDTPPLLYFRGRYGHIKGA</sequence>
<dbReference type="AlphaFoldDB" id="A0A9J6PHP5"/>
<dbReference type="Proteomes" id="UP001055804">
    <property type="component" value="Unassembled WGS sequence"/>
</dbReference>